<dbReference type="InterPro" id="IPR004843">
    <property type="entry name" value="Calcineurin-like_PHP"/>
</dbReference>
<dbReference type="SUPFAM" id="SSF56300">
    <property type="entry name" value="Metallo-dependent phosphatases"/>
    <property type="match status" value="1"/>
</dbReference>
<dbReference type="GeneID" id="69580611"/>
<dbReference type="NCBIfam" id="TIGR00619">
    <property type="entry name" value="sbcd"/>
    <property type="match status" value="1"/>
</dbReference>
<gene>
    <name evidence="7" type="primary">sbcD</name>
    <name evidence="8" type="ORF">CCAN12_810164</name>
</gene>
<evidence type="ECO:0000256" key="7">
    <source>
        <dbReference type="RuleBase" id="RU363069"/>
    </source>
</evidence>
<dbReference type="Proteomes" id="UP000044026">
    <property type="component" value="Unassembled WGS sequence"/>
</dbReference>
<dbReference type="CDD" id="cd00840">
    <property type="entry name" value="MPP_Mre11_N"/>
    <property type="match status" value="1"/>
</dbReference>
<accession>A0A0B7HPU9</accession>
<evidence type="ECO:0000256" key="2">
    <source>
        <dbReference type="ARBA" id="ARBA00011322"/>
    </source>
</evidence>
<evidence type="ECO:0000313" key="9">
    <source>
        <dbReference type="Proteomes" id="UP000044026"/>
    </source>
</evidence>
<dbReference type="InterPro" id="IPR029052">
    <property type="entry name" value="Metallo-depent_PP-like"/>
</dbReference>
<dbReference type="PANTHER" id="PTHR30337">
    <property type="entry name" value="COMPONENT OF ATP-DEPENDENT DSDNA EXONUCLEASE"/>
    <property type="match status" value="1"/>
</dbReference>
<dbReference type="Gene3D" id="3.60.21.10">
    <property type="match status" value="1"/>
</dbReference>
<keyword evidence="5 7" id="KW-0378">Hydrolase</keyword>
<dbReference type="GO" id="GO:0008408">
    <property type="term" value="F:3'-5' exonuclease activity"/>
    <property type="evidence" value="ECO:0007669"/>
    <property type="project" value="InterPro"/>
</dbReference>
<dbReference type="GO" id="GO:0006260">
    <property type="term" value="P:DNA replication"/>
    <property type="evidence" value="ECO:0007669"/>
    <property type="project" value="UniProtKB-KW"/>
</dbReference>
<evidence type="ECO:0000256" key="1">
    <source>
        <dbReference type="ARBA" id="ARBA00010555"/>
    </source>
</evidence>
<comment type="function">
    <text evidence="7">SbcCD cleaves DNA hairpin structures. These structures can inhibit DNA replication and are intermediates in certain DNA recombination reactions. The complex acts as a 3'-&gt;5' double strand exonuclease that can open hairpins. It also has a 5' single-strand endonuclease activity.</text>
</comment>
<name>A0A0B7HPU9_9FLAO</name>
<dbReference type="InterPro" id="IPR041796">
    <property type="entry name" value="Mre11_N"/>
</dbReference>
<keyword evidence="7" id="KW-0233">DNA recombination</keyword>
<proteinExistence type="inferred from homology"/>
<evidence type="ECO:0000256" key="6">
    <source>
        <dbReference type="ARBA" id="ARBA00022839"/>
    </source>
</evidence>
<dbReference type="InterPro" id="IPR050535">
    <property type="entry name" value="DNA_Repair-Maintenance_Comp"/>
</dbReference>
<dbReference type="GO" id="GO:0004519">
    <property type="term" value="F:endonuclease activity"/>
    <property type="evidence" value="ECO:0007669"/>
    <property type="project" value="UniProtKB-KW"/>
</dbReference>
<dbReference type="EMBL" id="CDOE01000080">
    <property type="protein sequence ID" value="CEN41716.1"/>
    <property type="molecule type" value="Genomic_DNA"/>
</dbReference>
<protein>
    <recommendedName>
        <fullName evidence="3 7">Nuclease SbcCD subunit D</fullName>
    </recommendedName>
</protein>
<sequence length="413" mass="47324">MKFLHTADWHLGQTFYEHDRHNEHRFFLDWILQTIEKENVDVLLVSGDVFDTANPQIQSVTLFYGFLHQLTHRFPHLQAIFIAGNHDSPARLEMPRPLLENTNIHLIGQVKRYDNSIDYQSLIIPLCGKDKKVEVFCLAVPYLRFGEYPRNEDETLPDYATGVTTFYREITQKALHYCSENQGLIALGHLHVVGADIADNDTAERAIIGGIECMSAREFPAELQYVALGHIHKGQKVGGQNHIRYSGSPIPLSFSERNYEHQVVIFQMEAGKLTDIKSVPIPVKQPLLSLPENHGNLAQVLSALELLPPTDTQQEKPFLEVKIVLDTPLPDLKNILQKAVAHKNVRLVRIDLKMKGIKTEMEDYQSEIALFDLKPIDVFRRIFEKQKGEALPQKYEVLFNEIYNEIENQQDSL</sequence>
<keyword evidence="7" id="KW-0255">Endonuclease</keyword>
<comment type="similarity">
    <text evidence="1 7">Belongs to the SbcD family.</text>
</comment>
<keyword evidence="7" id="KW-0235">DNA replication</keyword>
<dbReference type="PANTHER" id="PTHR30337:SF0">
    <property type="entry name" value="NUCLEASE SBCCD SUBUNIT D"/>
    <property type="match status" value="1"/>
</dbReference>
<reference evidence="8 9" key="1">
    <citation type="submission" date="2015-01" db="EMBL/GenBank/DDBJ databases">
        <authorList>
            <person name="Xiang T."/>
            <person name="Song Y."/>
            <person name="Huang L."/>
            <person name="Wang B."/>
            <person name="Wu P."/>
        </authorList>
    </citation>
    <scope>NUCLEOTIDE SEQUENCE [LARGE SCALE GENOMIC DNA]</scope>
    <source>
        <strain evidence="8 9">Cc12</strain>
    </source>
</reference>
<dbReference type="GO" id="GO:0006310">
    <property type="term" value="P:DNA recombination"/>
    <property type="evidence" value="ECO:0007669"/>
    <property type="project" value="UniProtKB-KW"/>
</dbReference>
<evidence type="ECO:0000256" key="5">
    <source>
        <dbReference type="ARBA" id="ARBA00022801"/>
    </source>
</evidence>
<dbReference type="Pfam" id="PF00149">
    <property type="entry name" value="Metallophos"/>
    <property type="match status" value="1"/>
</dbReference>
<dbReference type="AlphaFoldDB" id="A0A0B7HPU9"/>
<evidence type="ECO:0000256" key="4">
    <source>
        <dbReference type="ARBA" id="ARBA00022722"/>
    </source>
</evidence>
<keyword evidence="6 7" id="KW-0269">Exonuclease</keyword>
<evidence type="ECO:0000256" key="3">
    <source>
        <dbReference type="ARBA" id="ARBA00013365"/>
    </source>
</evidence>
<dbReference type="InterPro" id="IPR004593">
    <property type="entry name" value="SbcD"/>
</dbReference>
<keyword evidence="4 7" id="KW-0540">Nuclease</keyword>
<evidence type="ECO:0000313" key="8">
    <source>
        <dbReference type="EMBL" id="CEN41716.1"/>
    </source>
</evidence>
<organism evidence="8 9">
    <name type="scientific">Capnocytophaga canimorsus</name>
    <dbReference type="NCBI Taxonomy" id="28188"/>
    <lineage>
        <taxon>Bacteria</taxon>
        <taxon>Pseudomonadati</taxon>
        <taxon>Bacteroidota</taxon>
        <taxon>Flavobacteriia</taxon>
        <taxon>Flavobacteriales</taxon>
        <taxon>Flavobacteriaceae</taxon>
        <taxon>Capnocytophaga</taxon>
    </lineage>
</organism>
<comment type="subunit">
    <text evidence="2 7">Heterodimer of SbcC and SbcD.</text>
</comment>
<dbReference type="InterPro" id="IPR026843">
    <property type="entry name" value="SbcD_C"/>
</dbReference>
<dbReference type="RefSeq" id="WP_042002328.1">
    <property type="nucleotide sequence ID" value="NZ_CP022382.1"/>
</dbReference>
<dbReference type="Pfam" id="PF12320">
    <property type="entry name" value="SbcD_C"/>
    <property type="match status" value="1"/>
</dbReference>